<comment type="caution">
    <text evidence="2">The sequence shown here is derived from an EMBL/GenBank/DDBJ whole genome shotgun (WGS) entry which is preliminary data.</text>
</comment>
<protein>
    <submittedName>
        <fullName evidence="2">Glycosyl transferase family 2</fullName>
    </submittedName>
</protein>
<keyword evidence="2" id="KW-0808">Transferase</keyword>
<dbReference type="Gene3D" id="3.90.550.10">
    <property type="entry name" value="Spore Coat Polysaccharide Biosynthesis Protein SpsA, Chain A"/>
    <property type="match status" value="1"/>
</dbReference>
<sequence length="244" mass="27349">MNEDPTSFRDLNIPALVISQNASGHKESSTDFQFISFNERGLSKSRNRAIEHSTADIALIADDDVVFSEDLQSKIKAGFAKFPDADILTFKIQTPSGQPYKNYATNAFKHDRTSIYKVSSVEMVVKLSKLKEAGLKFDERFGLGTSYPSGEEMIFLNDALNNGLNIYFIPEYIVSHPLESSGKILDEKYFRSKGALIRRLYGKSPQLWLGVAFMVKQLLKPHKSISVIHSVKESIKGFNSISNL</sequence>
<dbReference type="GO" id="GO:0016740">
    <property type="term" value="F:transferase activity"/>
    <property type="evidence" value="ECO:0007669"/>
    <property type="project" value="UniProtKB-KW"/>
</dbReference>
<dbReference type="SUPFAM" id="SSF53448">
    <property type="entry name" value="Nucleotide-diphospho-sugar transferases"/>
    <property type="match status" value="1"/>
</dbReference>
<gene>
    <name evidence="2" type="ORF">LV83_02552</name>
</gene>
<dbReference type="AlphaFoldDB" id="A0A327PB37"/>
<reference evidence="2 3" key="1">
    <citation type="submission" date="2018-06" db="EMBL/GenBank/DDBJ databases">
        <title>Genomic Encyclopedia of Archaeal and Bacterial Type Strains, Phase II (KMG-II): from individual species to whole genera.</title>
        <authorList>
            <person name="Goeker M."/>
        </authorList>
    </citation>
    <scope>NUCLEOTIDE SEQUENCE [LARGE SCALE GENOMIC DNA]</scope>
    <source>
        <strain evidence="2 3">DSM 23446</strain>
    </source>
</reference>
<dbReference type="CDD" id="cd00761">
    <property type="entry name" value="Glyco_tranf_GTA_type"/>
    <property type="match status" value="1"/>
</dbReference>
<feature type="domain" description="Glycosyltransferase 2-like" evidence="1">
    <location>
        <begin position="25"/>
        <end position="102"/>
    </location>
</feature>
<accession>A0A327PB37</accession>
<keyword evidence="3" id="KW-1185">Reference proteome</keyword>
<dbReference type="Pfam" id="PF00535">
    <property type="entry name" value="Glycos_transf_2"/>
    <property type="match status" value="1"/>
</dbReference>
<evidence type="ECO:0000313" key="2">
    <source>
        <dbReference type="EMBL" id="RAI89510.1"/>
    </source>
</evidence>
<dbReference type="InterPro" id="IPR001173">
    <property type="entry name" value="Glyco_trans_2-like"/>
</dbReference>
<dbReference type="InterPro" id="IPR029044">
    <property type="entry name" value="Nucleotide-diphossugar_trans"/>
</dbReference>
<evidence type="ECO:0000259" key="1">
    <source>
        <dbReference type="Pfam" id="PF00535"/>
    </source>
</evidence>
<evidence type="ECO:0000313" key="3">
    <source>
        <dbReference type="Proteomes" id="UP000249610"/>
    </source>
</evidence>
<dbReference type="EMBL" id="QLLK01000006">
    <property type="protein sequence ID" value="RAI89510.1"/>
    <property type="molecule type" value="Genomic_DNA"/>
</dbReference>
<proteinExistence type="predicted"/>
<name>A0A327PB37_9BACT</name>
<dbReference type="Proteomes" id="UP000249610">
    <property type="component" value="Unassembled WGS sequence"/>
</dbReference>
<organism evidence="2 3">
    <name type="scientific">Algoriphagus yeomjeoni</name>
    <dbReference type="NCBI Taxonomy" id="291403"/>
    <lineage>
        <taxon>Bacteria</taxon>
        <taxon>Pseudomonadati</taxon>
        <taxon>Bacteroidota</taxon>
        <taxon>Cytophagia</taxon>
        <taxon>Cytophagales</taxon>
        <taxon>Cyclobacteriaceae</taxon>
        <taxon>Algoriphagus</taxon>
    </lineage>
</organism>